<keyword evidence="7" id="KW-0968">Cytoplasmic vesicle</keyword>
<feature type="transmembrane region" description="Helical" evidence="7">
    <location>
        <begin position="400"/>
        <end position="421"/>
    </location>
</feature>
<evidence type="ECO:0000256" key="4">
    <source>
        <dbReference type="ARBA" id="ARBA00022692"/>
    </source>
</evidence>
<feature type="transmembrane region" description="Helical" evidence="7">
    <location>
        <begin position="243"/>
        <end position="262"/>
    </location>
</feature>
<feature type="transmembrane region" description="Helical" evidence="7">
    <location>
        <begin position="452"/>
        <end position="470"/>
    </location>
</feature>
<evidence type="ECO:0000256" key="5">
    <source>
        <dbReference type="ARBA" id="ARBA00022989"/>
    </source>
</evidence>
<keyword evidence="7" id="KW-0256">Endoplasmic reticulum</keyword>
<comment type="similarity">
    <text evidence="2 7">Belongs to the TPT transporter family. SLC35D subfamily.</text>
</comment>
<evidence type="ECO:0000256" key="8">
    <source>
        <dbReference type="SAM" id="MobiDB-lite"/>
    </source>
</evidence>
<feature type="transmembrane region" description="Helical" evidence="7">
    <location>
        <begin position="428"/>
        <end position="446"/>
    </location>
</feature>
<feature type="transmembrane region" description="Helical" evidence="7">
    <location>
        <begin position="96"/>
        <end position="115"/>
    </location>
</feature>
<reference evidence="9" key="1">
    <citation type="journal article" date="2020" name="Stud. Mycol.">
        <title>101 Dothideomycetes genomes: a test case for predicting lifestyles and emergence of pathogens.</title>
        <authorList>
            <person name="Haridas S."/>
            <person name="Albert R."/>
            <person name="Binder M."/>
            <person name="Bloem J."/>
            <person name="Labutti K."/>
            <person name="Salamov A."/>
            <person name="Andreopoulos B."/>
            <person name="Baker S."/>
            <person name="Barry K."/>
            <person name="Bills G."/>
            <person name="Bluhm B."/>
            <person name="Cannon C."/>
            <person name="Castanera R."/>
            <person name="Culley D."/>
            <person name="Daum C."/>
            <person name="Ezra D."/>
            <person name="Gonzalez J."/>
            <person name="Henrissat B."/>
            <person name="Kuo A."/>
            <person name="Liang C."/>
            <person name="Lipzen A."/>
            <person name="Lutzoni F."/>
            <person name="Magnuson J."/>
            <person name="Mondo S."/>
            <person name="Nolan M."/>
            <person name="Ohm R."/>
            <person name="Pangilinan J."/>
            <person name="Park H.-J."/>
            <person name="Ramirez L."/>
            <person name="Alfaro M."/>
            <person name="Sun H."/>
            <person name="Tritt A."/>
            <person name="Yoshinaga Y."/>
            <person name="Zwiers L.-H."/>
            <person name="Turgeon B."/>
            <person name="Goodwin S."/>
            <person name="Spatafora J."/>
            <person name="Crous P."/>
            <person name="Grigoriev I."/>
        </authorList>
    </citation>
    <scope>NUCLEOTIDE SEQUENCE</scope>
    <source>
        <strain evidence="9">CBS 262.69</strain>
    </source>
</reference>
<gene>
    <name evidence="9" type="ORF">EJ06DRAFT_499448</name>
</gene>
<feature type="transmembrane region" description="Helical" evidence="7">
    <location>
        <begin position="214"/>
        <end position="237"/>
    </location>
</feature>
<evidence type="ECO:0000256" key="6">
    <source>
        <dbReference type="ARBA" id="ARBA00023136"/>
    </source>
</evidence>
<name>A0A6G1HLZ9_9PEZI</name>
<dbReference type="InterPro" id="IPR050186">
    <property type="entry name" value="TPT_transporter"/>
</dbReference>
<protein>
    <recommendedName>
        <fullName evidence="7">GDP-mannose transporter</fullName>
        <shortName evidence="7">GMT</shortName>
    </recommendedName>
</protein>
<evidence type="ECO:0000256" key="7">
    <source>
        <dbReference type="RuleBase" id="RU367097"/>
    </source>
</evidence>
<dbReference type="OrthoDB" id="5547497at2759"/>
<keyword evidence="7" id="KW-0333">Golgi apparatus</keyword>
<organism evidence="9 10">
    <name type="scientific">Trichodelitschia bisporula</name>
    <dbReference type="NCBI Taxonomy" id="703511"/>
    <lineage>
        <taxon>Eukaryota</taxon>
        <taxon>Fungi</taxon>
        <taxon>Dikarya</taxon>
        <taxon>Ascomycota</taxon>
        <taxon>Pezizomycotina</taxon>
        <taxon>Dothideomycetes</taxon>
        <taxon>Dothideomycetes incertae sedis</taxon>
        <taxon>Phaeotrichales</taxon>
        <taxon>Phaeotrichaceae</taxon>
        <taxon>Trichodelitschia</taxon>
    </lineage>
</organism>
<dbReference type="GO" id="GO:0030659">
    <property type="term" value="C:cytoplasmic vesicle membrane"/>
    <property type="evidence" value="ECO:0007669"/>
    <property type="project" value="UniProtKB-SubCell"/>
</dbReference>
<dbReference type="PANTHER" id="PTHR11132">
    <property type="entry name" value="SOLUTE CARRIER FAMILY 35"/>
    <property type="match status" value="1"/>
</dbReference>
<feature type="compositionally biased region" description="Polar residues" evidence="8">
    <location>
        <begin position="1"/>
        <end position="11"/>
    </location>
</feature>
<sequence length="489" mass="53395">MDRGSTKPSRMNHSRDSSAELEPGGIPLIDFSRTPSPSPYHRQLQNAISDDEDDYIPATLRPLVADSGDHGTWWRREFAKGGIGGFLYGTWLGWQVYVGLLVIWSIGVQFALVLMNRFILWTGTYKFPYPLASTWIQLVLTHIFLLITASITRAISQPLRKLGLSSIIAPSSPTSAQAGGSRAGAGLPRRILVGIFNSSGGIAGGGFFELEKRAIWTVTPLAVIYVGKVVLSNISYAYGALPLYTLSRIAIVPFTLILTATLTRASHSTSTLSSALIATLNLLGASIRKSERMTWESIVAGVFSTIFASLYPILLSKVHRQLTIAQVQQGDMLTSLSPSQVQPAHGSQNNHGTKESTRAYWQLLHYTSLLSILILSPLVLISGEVPNILRNCYFLDVPWFWFLCVCGGLASAAVFSTTLALVRATSPLTVNFIGVPRAAVQLVILSGGRLPVHAWVGVALCWLSSAWYLVTRREEGRRGEVRRMARAGR</sequence>
<dbReference type="GO" id="GO:0005789">
    <property type="term" value="C:endoplasmic reticulum membrane"/>
    <property type="evidence" value="ECO:0007669"/>
    <property type="project" value="UniProtKB-SubCell"/>
</dbReference>
<dbReference type="EMBL" id="ML996705">
    <property type="protein sequence ID" value="KAF2396886.1"/>
    <property type="molecule type" value="Genomic_DNA"/>
</dbReference>
<evidence type="ECO:0000256" key="2">
    <source>
        <dbReference type="ARBA" id="ARBA00010425"/>
    </source>
</evidence>
<feature type="region of interest" description="Disordered" evidence="8">
    <location>
        <begin position="1"/>
        <end position="43"/>
    </location>
</feature>
<comment type="function">
    <text evidence="1 7">Involved in the import of GDP-mannose from the cytoplasm into the Golgi lumen.</text>
</comment>
<proteinExistence type="inferred from homology"/>
<keyword evidence="10" id="KW-1185">Reference proteome</keyword>
<accession>A0A6G1HLZ9</accession>
<comment type="subcellular location">
    <subcellularLocation>
        <location evidence="7">Golgi apparatus membrane</location>
        <topology evidence="7">Multi-pass membrane protein</topology>
    </subcellularLocation>
    <subcellularLocation>
        <location evidence="7">Cytoplasmic vesicle membrane</location>
        <topology evidence="7">Multi-pass membrane protein</topology>
    </subcellularLocation>
    <subcellularLocation>
        <location evidence="7">Endoplasmic reticulum membrane</location>
        <topology evidence="7">Multi-pass membrane protein</topology>
    </subcellularLocation>
</comment>
<feature type="transmembrane region" description="Helical" evidence="7">
    <location>
        <begin position="135"/>
        <end position="155"/>
    </location>
</feature>
<evidence type="ECO:0000313" key="10">
    <source>
        <dbReference type="Proteomes" id="UP000799640"/>
    </source>
</evidence>
<dbReference type="AlphaFoldDB" id="A0A6G1HLZ9"/>
<dbReference type="Proteomes" id="UP000799640">
    <property type="component" value="Unassembled WGS sequence"/>
</dbReference>
<feature type="transmembrane region" description="Helical" evidence="7">
    <location>
        <begin position="293"/>
        <end position="314"/>
    </location>
</feature>
<evidence type="ECO:0000313" key="9">
    <source>
        <dbReference type="EMBL" id="KAF2396886.1"/>
    </source>
</evidence>
<feature type="transmembrane region" description="Helical" evidence="7">
    <location>
        <begin position="363"/>
        <end position="380"/>
    </location>
</feature>
<keyword evidence="6 7" id="KW-0472">Membrane</keyword>
<dbReference type="GO" id="GO:0000139">
    <property type="term" value="C:Golgi membrane"/>
    <property type="evidence" value="ECO:0007669"/>
    <property type="project" value="UniProtKB-SubCell"/>
</dbReference>
<keyword evidence="4 7" id="KW-0812">Transmembrane</keyword>
<keyword evidence="5 7" id="KW-1133">Transmembrane helix</keyword>
<keyword evidence="7" id="KW-0762">Sugar transport</keyword>
<evidence type="ECO:0000256" key="1">
    <source>
        <dbReference type="ARBA" id="ARBA00003420"/>
    </source>
</evidence>
<evidence type="ECO:0000256" key="3">
    <source>
        <dbReference type="ARBA" id="ARBA00011182"/>
    </source>
</evidence>
<keyword evidence="7" id="KW-0813">Transport</keyword>
<comment type="subunit">
    <text evidence="3 7">Homooligomer.</text>
</comment>